<dbReference type="RefSeq" id="WP_136897481.1">
    <property type="nucleotide sequence ID" value="NZ_SWJE01000014.1"/>
</dbReference>
<gene>
    <name evidence="1" type="ORF">FAZ69_23405</name>
</gene>
<evidence type="ECO:0000313" key="1">
    <source>
        <dbReference type="EMBL" id="TKC83439.1"/>
    </source>
</evidence>
<reference evidence="1 2" key="1">
    <citation type="submission" date="2019-04" db="EMBL/GenBank/DDBJ databases">
        <title>Trinickia sp. 7GSK02, isolated from subtropical forest soil.</title>
        <authorList>
            <person name="Gao Z.-H."/>
            <person name="Qiu L.-H."/>
        </authorList>
    </citation>
    <scope>NUCLEOTIDE SEQUENCE [LARGE SCALE GENOMIC DNA]</scope>
    <source>
        <strain evidence="1 2">7GSK02</strain>
    </source>
</reference>
<keyword evidence="2" id="KW-1185">Reference proteome</keyword>
<name>A0A4U1HPW0_9BURK</name>
<accession>A0A4U1HPW0</accession>
<dbReference type="AlphaFoldDB" id="A0A4U1HPW0"/>
<organism evidence="1 2">
    <name type="scientific">Trinickia terrae</name>
    <dbReference type="NCBI Taxonomy" id="2571161"/>
    <lineage>
        <taxon>Bacteria</taxon>
        <taxon>Pseudomonadati</taxon>
        <taxon>Pseudomonadota</taxon>
        <taxon>Betaproteobacteria</taxon>
        <taxon>Burkholderiales</taxon>
        <taxon>Burkholderiaceae</taxon>
        <taxon>Trinickia</taxon>
    </lineage>
</organism>
<proteinExistence type="predicted"/>
<comment type="caution">
    <text evidence="1">The sequence shown here is derived from an EMBL/GenBank/DDBJ whole genome shotgun (WGS) entry which is preliminary data.</text>
</comment>
<dbReference type="OrthoDB" id="9135339at2"/>
<protein>
    <submittedName>
        <fullName evidence="1">Uncharacterized protein</fullName>
    </submittedName>
</protein>
<dbReference type="Proteomes" id="UP000305539">
    <property type="component" value="Unassembled WGS sequence"/>
</dbReference>
<evidence type="ECO:0000313" key="2">
    <source>
        <dbReference type="Proteomes" id="UP000305539"/>
    </source>
</evidence>
<sequence>MTLTEFIAEIGDDNMAFQLLSHCMTNIKRLRDGSRITIETEALTPNDVLLDTGKVGIVVWADRNAFNRTVERMKERD</sequence>
<dbReference type="EMBL" id="SWJE01000014">
    <property type="protein sequence ID" value="TKC83439.1"/>
    <property type="molecule type" value="Genomic_DNA"/>
</dbReference>